<dbReference type="Proteomes" id="UP000633943">
    <property type="component" value="Unassembled WGS sequence"/>
</dbReference>
<dbReference type="RefSeq" id="WP_169202360.1">
    <property type="nucleotide sequence ID" value="NZ_CP059467.1"/>
</dbReference>
<dbReference type="EMBL" id="WTVP01000020">
    <property type="protein sequence ID" value="NMG15726.1"/>
    <property type="molecule type" value="Genomic_DNA"/>
</dbReference>
<evidence type="ECO:0000313" key="2">
    <source>
        <dbReference type="Proteomes" id="UP000633943"/>
    </source>
</evidence>
<keyword evidence="2" id="KW-1185">Reference proteome</keyword>
<evidence type="ECO:0000313" key="1">
    <source>
        <dbReference type="EMBL" id="NMG15726.1"/>
    </source>
</evidence>
<name>A0ABX1NUP5_9RHOO</name>
<sequence>MATSGRIATWLELAVAPQWRQTSCRIRVHAVGGKEGGCFAISMNERWLCSSSGGLTVFCGLGTARRFLKLLRIEKFEQGESPDVSVPCDGSRYCLRMDNNNGLRRCLPSQEVGRYAA</sequence>
<gene>
    <name evidence="1" type="ORF">GPA24_09240</name>
</gene>
<organism evidence="1 2">
    <name type="scientific">Aromatoleum bremense</name>
    <dbReference type="NCBI Taxonomy" id="76115"/>
    <lineage>
        <taxon>Bacteria</taxon>
        <taxon>Pseudomonadati</taxon>
        <taxon>Pseudomonadota</taxon>
        <taxon>Betaproteobacteria</taxon>
        <taxon>Rhodocyclales</taxon>
        <taxon>Rhodocyclaceae</taxon>
        <taxon>Aromatoleum</taxon>
    </lineage>
</organism>
<accession>A0ABX1NUP5</accession>
<reference evidence="1 2" key="1">
    <citation type="submission" date="2019-12" db="EMBL/GenBank/DDBJ databases">
        <title>Comparative genomics gives insights into the taxonomy of the Azoarcus-Aromatoleum group and reveals separate origins of nif in the plant-associated Azoarcus and non-plant-associated Aromatoleum sub-groups.</title>
        <authorList>
            <person name="Lafos M."/>
            <person name="Maluk M."/>
            <person name="Batista M."/>
            <person name="Junghare M."/>
            <person name="Carmona M."/>
            <person name="Faoro H."/>
            <person name="Cruz L.M."/>
            <person name="Battistoni F."/>
            <person name="De Souza E."/>
            <person name="Pedrosa F."/>
            <person name="Chen W.-M."/>
            <person name="Poole P.S."/>
            <person name="Dixon R.A."/>
            <person name="James E.K."/>
        </authorList>
    </citation>
    <scope>NUCLEOTIDE SEQUENCE [LARGE SCALE GENOMIC DNA]</scope>
    <source>
        <strain evidence="1 2">PbN1</strain>
    </source>
</reference>
<proteinExistence type="predicted"/>
<protein>
    <submittedName>
        <fullName evidence="1">Uncharacterized protein</fullName>
    </submittedName>
</protein>
<comment type="caution">
    <text evidence="1">The sequence shown here is derived from an EMBL/GenBank/DDBJ whole genome shotgun (WGS) entry which is preliminary data.</text>
</comment>